<evidence type="ECO:0000313" key="2">
    <source>
        <dbReference type="EMBL" id="PNR98448.1"/>
    </source>
</evidence>
<feature type="chain" id="PRO_5014451629" description="DUF5723 domain-containing protein" evidence="1">
    <location>
        <begin position="21"/>
        <end position="450"/>
    </location>
</feature>
<accession>A0A2K1P6M5</accession>
<dbReference type="AlphaFoldDB" id="A0A2K1P6M5"/>
<gene>
    <name evidence="2" type="ORF">X927_09690</name>
</gene>
<proteinExistence type="predicted"/>
<dbReference type="Proteomes" id="UP000236604">
    <property type="component" value="Unassembled WGS sequence"/>
</dbReference>
<dbReference type="RefSeq" id="WP_103077794.1">
    <property type="nucleotide sequence ID" value="NZ_AZRN01000034.1"/>
</dbReference>
<comment type="caution">
    <text evidence="2">The sequence shown here is derived from an EMBL/GenBank/DDBJ whole genome shotgun (WGS) entry which is preliminary data.</text>
</comment>
<keyword evidence="1" id="KW-0732">Signal</keyword>
<evidence type="ECO:0008006" key="4">
    <source>
        <dbReference type="Google" id="ProtNLM"/>
    </source>
</evidence>
<evidence type="ECO:0000313" key="3">
    <source>
        <dbReference type="Proteomes" id="UP000236604"/>
    </source>
</evidence>
<feature type="signal peptide" evidence="1">
    <location>
        <begin position="1"/>
        <end position="20"/>
    </location>
</feature>
<name>A0A2K1P6M5_9BACT</name>
<dbReference type="EMBL" id="AZRN01000034">
    <property type="protein sequence ID" value="PNR98448.1"/>
    <property type="molecule type" value="Genomic_DNA"/>
</dbReference>
<reference evidence="2 3" key="1">
    <citation type="submission" date="2013-12" db="EMBL/GenBank/DDBJ databases">
        <title>Comparative genomics of Petrotoga isolates.</title>
        <authorList>
            <person name="Nesbo C.L."/>
            <person name="Charchuk R."/>
            <person name="Chow K."/>
        </authorList>
    </citation>
    <scope>NUCLEOTIDE SEQUENCE [LARGE SCALE GENOMIC DNA]</scope>
    <source>
        <strain evidence="2 3">DSM 14811</strain>
    </source>
</reference>
<evidence type="ECO:0000256" key="1">
    <source>
        <dbReference type="SAM" id="SignalP"/>
    </source>
</evidence>
<keyword evidence="3" id="KW-1185">Reference proteome</keyword>
<protein>
    <recommendedName>
        <fullName evidence="4">DUF5723 domain-containing protein</fullName>
    </recommendedName>
</protein>
<sequence length="450" mass="52882">MKRFYLFLINILLTIFSFSAANLLTENDPEYYFKKLGEVYLKYPIYGDLKNIPESFENYIHFSMDLKYEDRIIDNFDLSQGWYRSTEINELLFRDFVVENGNLFTFGIKNYYSDYFYAQFIADFRLSDTSYFTYENYSLFDLPSLVYISLDFPTYSYLSYNKEDLSFLVGRVPLSYGPMKYNLVLSDNSPYYDTLAISYSFNDKLDYDFSVLSMVPLLSKEEYAAMDDEFIAFRNAFYNGLNYNPNEKLYLGISSLNQVAGELPNPVNMFIISDVGVYGGYMKIIPFWDINIDNEYAFNYDTNSSGYGLGLSKTFDFEGAKFRIGVERYKIQDNFFSSVYPYDNLYYRTIALSSEPGARIFFDYPFGFKYGEDSKINSVDLTLAFEKGYFNYIWDYGTNSKGIIDSNVFSFLFNTKMGDFEMKWKSLKNGEEKFETFLISYLFEVNFLLP</sequence>
<organism evidence="2 3">
    <name type="scientific">Petrotoga mexicana DSM 14811</name>
    <dbReference type="NCBI Taxonomy" id="1122954"/>
    <lineage>
        <taxon>Bacteria</taxon>
        <taxon>Thermotogati</taxon>
        <taxon>Thermotogota</taxon>
        <taxon>Thermotogae</taxon>
        <taxon>Petrotogales</taxon>
        <taxon>Petrotogaceae</taxon>
        <taxon>Petrotoga</taxon>
    </lineage>
</organism>